<feature type="transmembrane region" description="Helical" evidence="1">
    <location>
        <begin position="21"/>
        <end position="45"/>
    </location>
</feature>
<dbReference type="EMBL" id="JBHTGQ010000010">
    <property type="protein sequence ID" value="MFC7749175.1"/>
    <property type="molecule type" value="Genomic_DNA"/>
</dbReference>
<reference evidence="3" key="1">
    <citation type="journal article" date="2019" name="Int. J. Syst. Evol. Microbiol.">
        <title>The Global Catalogue of Microorganisms (GCM) 10K type strain sequencing project: providing services to taxonomists for standard genome sequencing and annotation.</title>
        <authorList>
            <consortium name="The Broad Institute Genomics Platform"/>
            <consortium name="The Broad Institute Genome Sequencing Center for Infectious Disease"/>
            <person name="Wu L."/>
            <person name="Ma J."/>
        </authorList>
    </citation>
    <scope>NUCLEOTIDE SEQUENCE [LARGE SCALE GENOMIC DNA]</scope>
    <source>
        <strain evidence="3">JCM 18657</strain>
    </source>
</reference>
<organism evidence="2 3">
    <name type="scientific">Paenibacillus thermoaerophilus</name>
    <dbReference type="NCBI Taxonomy" id="1215385"/>
    <lineage>
        <taxon>Bacteria</taxon>
        <taxon>Bacillati</taxon>
        <taxon>Bacillota</taxon>
        <taxon>Bacilli</taxon>
        <taxon>Bacillales</taxon>
        <taxon>Paenibacillaceae</taxon>
        <taxon>Paenibacillus</taxon>
    </lineage>
</organism>
<keyword evidence="1" id="KW-0812">Transmembrane</keyword>
<keyword evidence="1" id="KW-1133">Transmembrane helix</keyword>
<gene>
    <name evidence="2" type="ORF">ACFQWB_04365</name>
</gene>
<keyword evidence="1" id="KW-0472">Membrane</keyword>
<dbReference type="RefSeq" id="WP_138788911.1">
    <property type="nucleotide sequence ID" value="NZ_JBHTGQ010000010.1"/>
</dbReference>
<evidence type="ECO:0000256" key="1">
    <source>
        <dbReference type="SAM" id="Phobius"/>
    </source>
</evidence>
<comment type="caution">
    <text evidence="2">The sequence shown here is derived from an EMBL/GenBank/DDBJ whole genome shotgun (WGS) entry which is preliminary data.</text>
</comment>
<accession>A0ABW2V102</accession>
<protein>
    <submittedName>
        <fullName evidence="2">Uncharacterized protein</fullName>
    </submittedName>
</protein>
<evidence type="ECO:0000313" key="3">
    <source>
        <dbReference type="Proteomes" id="UP001596528"/>
    </source>
</evidence>
<proteinExistence type="predicted"/>
<sequence>MTTKSVSADEIRRPSASNVMGLVRVMTAMAWGVLAIGLVLCLFNLGHFSDRNVGLMVGLGFLVGSVHIYVIGTAIGLVHARMHTDEPSAGGQ</sequence>
<keyword evidence="3" id="KW-1185">Reference proteome</keyword>
<name>A0ABW2V102_9BACL</name>
<dbReference type="Proteomes" id="UP001596528">
    <property type="component" value="Unassembled WGS sequence"/>
</dbReference>
<feature type="transmembrane region" description="Helical" evidence="1">
    <location>
        <begin position="57"/>
        <end position="78"/>
    </location>
</feature>
<evidence type="ECO:0000313" key="2">
    <source>
        <dbReference type="EMBL" id="MFC7749175.1"/>
    </source>
</evidence>